<evidence type="ECO:0000313" key="14">
    <source>
        <dbReference type="EMBL" id="OXV07727.1"/>
    </source>
</evidence>
<evidence type="ECO:0000256" key="1">
    <source>
        <dbReference type="ARBA" id="ARBA00003389"/>
    </source>
</evidence>
<reference evidence="14 15" key="1">
    <citation type="journal article" date="2015" name="Environ. Microbiol.">
        <title>Metagenome sequence of Elaphomyces granulatus from sporocarp tissue reveals Ascomycota ectomycorrhizal fingerprints of genome expansion and a Proteobacteria-rich microbiome.</title>
        <authorList>
            <person name="Quandt C.A."/>
            <person name="Kohler A."/>
            <person name="Hesse C.N."/>
            <person name="Sharpton T.J."/>
            <person name="Martin F."/>
            <person name="Spatafora J.W."/>
        </authorList>
    </citation>
    <scope>NUCLEOTIDE SEQUENCE [LARGE SCALE GENOMIC DNA]</scope>
    <source>
        <strain evidence="14 15">OSC145934</strain>
    </source>
</reference>
<evidence type="ECO:0000256" key="6">
    <source>
        <dbReference type="ARBA" id="ARBA00022824"/>
    </source>
</evidence>
<evidence type="ECO:0000256" key="5">
    <source>
        <dbReference type="ARBA" id="ARBA00022729"/>
    </source>
</evidence>
<dbReference type="Pfam" id="PF04163">
    <property type="entry name" value="Tht1"/>
    <property type="match status" value="1"/>
</dbReference>
<keyword evidence="12" id="KW-0175">Coiled coil</keyword>
<comment type="caution">
    <text evidence="14">The sequence shown here is derived from an EMBL/GenBank/DDBJ whole genome shotgun (WGS) entry which is preliminary data.</text>
</comment>
<evidence type="ECO:0000256" key="7">
    <source>
        <dbReference type="ARBA" id="ARBA00022989"/>
    </source>
</evidence>
<accession>A0A232LV64</accession>
<dbReference type="OrthoDB" id="5311848at2759"/>
<protein>
    <recommendedName>
        <fullName evidence="16">Nuclear membrane fusion protein Kar5</fullName>
    </recommendedName>
</protein>
<evidence type="ECO:0000256" key="10">
    <source>
        <dbReference type="ARBA" id="ARBA00023242"/>
    </source>
</evidence>
<evidence type="ECO:0000256" key="8">
    <source>
        <dbReference type="ARBA" id="ARBA00023136"/>
    </source>
</evidence>
<evidence type="ECO:0000256" key="11">
    <source>
        <dbReference type="RuleBase" id="RU368082"/>
    </source>
</evidence>
<comment type="function">
    <text evidence="1 11">Required for nuclear membrane fusion during karyogamy.</text>
</comment>
<keyword evidence="9" id="KW-0325">Glycoprotein</keyword>
<keyword evidence="8 11" id="KW-0472">Membrane</keyword>
<comment type="similarity">
    <text evidence="2 11">Belongs to the KAR5 family.</text>
</comment>
<dbReference type="InterPro" id="IPR007292">
    <property type="entry name" value="Nuclear_fusion_Kar5"/>
</dbReference>
<organism evidence="14 15">
    <name type="scientific">Elaphomyces granulatus</name>
    <dbReference type="NCBI Taxonomy" id="519963"/>
    <lineage>
        <taxon>Eukaryota</taxon>
        <taxon>Fungi</taxon>
        <taxon>Dikarya</taxon>
        <taxon>Ascomycota</taxon>
        <taxon>Pezizomycotina</taxon>
        <taxon>Eurotiomycetes</taxon>
        <taxon>Eurotiomycetidae</taxon>
        <taxon>Eurotiales</taxon>
        <taxon>Elaphomycetaceae</taxon>
        <taxon>Elaphomyces</taxon>
    </lineage>
</organism>
<name>A0A232LV64_9EURO</name>
<feature type="transmembrane region" description="Helical" evidence="11">
    <location>
        <begin position="515"/>
        <end position="532"/>
    </location>
</feature>
<dbReference type="GO" id="GO:0031965">
    <property type="term" value="C:nuclear membrane"/>
    <property type="evidence" value="ECO:0007669"/>
    <property type="project" value="UniProtKB-SubCell"/>
</dbReference>
<feature type="transmembrane region" description="Helical" evidence="11">
    <location>
        <begin position="487"/>
        <end position="508"/>
    </location>
</feature>
<keyword evidence="4 11" id="KW-0812">Transmembrane</keyword>
<evidence type="ECO:0008006" key="16">
    <source>
        <dbReference type="Google" id="ProtNLM"/>
    </source>
</evidence>
<keyword evidence="6 11" id="KW-0256">Endoplasmic reticulum</keyword>
<evidence type="ECO:0000256" key="4">
    <source>
        <dbReference type="ARBA" id="ARBA00022692"/>
    </source>
</evidence>
<dbReference type="PANTHER" id="PTHR28012">
    <property type="entry name" value="NUCLEAR FUSION PROTEIN KAR5"/>
    <property type="match status" value="1"/>
</dbReference>
<evidence type="ECO:0000256" key="9">
    <source>
        <dbReference type="ARBA" id="ARBA00023180"/>
    </source>
</evidence>
<evidence type="ECO:0000256" key="12">
    <source>
        <dbReference type="SAM" id="Coils"/>
    </source>
</evidence>
<keyword evidence="3 11" id="KW-0415">Karyogamy</keyword>
<feature type="coiled-coil region" evidence="12">
    <location>
        <begin position="312"/>
        <end position="339"/>
    </location>
</feature>
<dbReference type="AlphaFoldDB" id="A0A232LV64"/>
<feature type="chain" id="PRO_5012240699" description="Nuclear membrane fusion protein Kar5" evidence="13">
    <location>
        <begin position="16"/>
        <end position="533"/>
    </location>
</feature>
<gene>
    <name evidence="14" type="ORF">Egran_04507</name>
</gene>
<keyword evidence="15" id="KW-1185">Reference proteome</keyword>
<evidence type="ECO:0000256" key="3">
    <source>
        <dbReference type="ARBA" id="ARBA00022459"/>
    </source>
</evidence>
<dbReference type="EMBL" id="NPHW01004601">
    <property type="protein sequence ID" value="OXV07727.1"/>
    <property type="molecule type" value="Genomic_DNA"/>
</dbReference>
<evidence type="ECO:0000313" key="15">
    <source>
        <dbReference type="Proteomes" id="UP000243515"/>
    </source>
</evidence>
<evidence type="ECO:0000256" key="2">
    <source>
        <dbReference type="ARBA" id="ARBA00010473"/>
    </source>
</evidence>
<dbReference type="GO" id="GO:0005789">
    <property type="term" value="C:endoplasmic reticulum membrane"/>
    <property type="evidence" value="ECO:0007669"/>
    <property type="project" value="UniProtKB-SubCell"/>
</dbReference>
<dbReference type="Proteomes" id="UP000243515">
    <property type="component" value="Unassembled WGS sequence"/>
</dbReference>
<evidence type="ECO:0000256" key="13">
    <source>
        <dbReference type="SAM" id="SignalP"/>
    </source>
</evidence>
<feature type="signal peptide" evidence="13">
    <location>
        <begin position="1"/>
        <end position="15"/>
    </location>
</feature>
<comment type="subcellular location">
    <subcellularLocation>
        <location evidence="11">Endoplasmic reticulum membrane</location>
    </subcellularLocation>
    <subcellularLocation>
        <location evidence="11">Nucleus membrane</location>
    </subcellularLocation>
</comment>
<keyword evidence="5 11" id="KW-0732">Signal</keyword>
<proteinExistence type="inferred from homology"/>
<dbReference type="GO" id="GO:0000742">
    <property type="term" value="P:karyogamy involved in conjugation with cellular fusion"/>
    <property type="evidence" value="ECO:0007669"/>
    <property type="project" value="UniProtKB-UniRule"/>
</dbReference>
<keyword evidence="7 11" id="KW-1133">Transmembrane helix</keyword>
<dbReference type="PANTHER" id="PTHR28012:SF1">
    <property type="entry name" value="NUCLEAR FUSION PROTEIN KAR5"/>
    <property type="match status" value="1"/>
</dbReference>
<sequence length="533" mass="58963">MKILCVFIQFSTCSALLGIPPDSVYSTTREAPSLFNSSSEGLDLVTVLNLKALQQDSIFSEAIQLLDSMKSASSCNRIAATRLLTSCQSIDNNADTAKEDSMTLDQVKSLYAARLAICELTGAGATIPPTCSTLYITQERLQDPDRSAKQDNLGSEALDSSVPTMLHSCLKSLESRPQWWTSYSNSRQNAVVICQAARIELEKEELLNLHRSLTTNTAKLNKALQDTLQSTATQSTKHRAFVEAVDVLGVNLFRELEENNSKARTLFSSFIYEIENAIGSTASNIASMIMSAGVDTETLTKVWECRHVQGLDSDLKQEIRNATSEVNNLQCNIRAVYEESISQHAELLEVQRRDSRTNRDLALAVQSSLDSLLMQDMARLSERVNSMDGALEWLAQRFTLIHRQEETFLERLQKFETSLSETEITADGVHKSQLLQAEALKAQSKAQETLRSNVKVAQALLDRLSSKAANIEVVLDETTQRLKELPAVGGVLAMRFPWVLSILFFCIIAVQNPRAAAMILLSGILLLSTSFLI</sequence>
<dbReference type="GO" id="GO:0048288">
    <property type="term" value="P:nuclear membrane fusion involved in karyogamy"/>
    <property type="evidence" value="ECO:0007669"/>
    <property type="project" value="UniProtKB-UniRule"/>
</dbReference>
<keyword evidence="10 11" id="KW-0539">Nucleus</keyword>